<organism evidence="3 4">
    <name type="scientific">Pedobacter polaris</name>
    <dbReference type="NCBI Taxonomy" id="2571273"/>
    <lineage>
        <taxon>Bacteria</taxon>
        <taxon>Pseudomonadati</taxon>
        <taxon>Bacteroidota</taxon>
        <taxon>Sphingobacteriia</taxon>
        <taxon>Sphingobacteriales</taxon>
        <taxon>Sphingobacteriaceae</taxon>
        <taxon>Pedobacter</taxon>
    </lineage>
</organism>
<proteinExistence type="predicted"/>
<dbReference type="Pfam" id="PF13386">
    <property type="entry name" value="DsbD_2"/>
    <property type="match status" value="1"/>
</dbReference>
<gene>
    <name evidence="3" type="ORF">FA048_01875</name>
</gene>
<keyword evidence="1" id="KW-1133">Transmembrane helix</keyword>
<dbReference type="OrthoDB" id="594443at2"/>
<accession>A0A4U1CT96</accession>
<keyword evidence="1" id="KW-0472">Membrane</keyword>
<dbReference type="EMBL" id="SWBR01000001">
    <property type="protein sequence ID" value="TKC12391.1"/>
    <property type="molecule type" value="Genomic_DNA"/>
</dbReference>
<evidence type="ECO:0000256" key="1">
    <source>
        <dbReference type="SAM" id="Phobius"/>
    </source>
</evidence>
<feature type="transmembrane region" description="Helical" evidence="1">
    <location>
        <begin position="51"/>
        <end position="71"/>
    </location>
</feature>
<protein>
    <submittedName>
        <fullName evidence="3">Sulfite exporter TauE/SafE family protein</fullName>
    </submittedName>
</protein>
<feature type="transmembrane region" description="Helical" evidence="1">
    <location>
        <begin position="119"/>
        <end position="145"/>
    </location>
</feature>
<keyword evidence="1" id="KW-0812">Transmembrane</keyword>
<feature type="transmembrane region" description="Helical" evidence="1">
    <location>
        <begin position="77"/>
        <end position="98"/>
    </location>
</feature>
<evidence type="ECO:0000313" key="3">
    <source>
        <dbReference type="EMBL" id="TKC12391.1"/>
    </source>
</evidence>
<feature type="transmembrane region" description="Helical" evidence="1">
    <location>
        <begin position="157"/>
        <end position="181"/>
    </location>
</feature>
<sequence length="232" mass="25675">MTYLPLAFLLGLLGSLHCAVMCGPLMLSLPISQKNYLKSALQLLLYQLGRVLVYTLLGLLVGLIGNSMVIITNQQTLSILVGSLLILFTLLHFSGRYFKLFNRFQSKLISPISKLMGKVYGLPFWGFFAGMLNGLIPCGMVYLALATALNSGSIKESASFMLLFGLGTTPLMLLISLSGIYLKRYIRFNPNRLIPWFMLFMGTLFILRATELGIPFLSPAQHLQHGSAIECK</sequence>
<keyword evidence="4" id="KW-1185">Reference proteome</keyword>
<dbReference type="Proteomes" id="UP000309488">
    <property type="component" value="Unassembled WGS sequence"/>
</dbReference>
<feature type="domain" description="Urease accessory protein UreH-like transmembrane" evidence="2">
    <location>
        <begin position="7"/>
        <end position="203"/>
    </location>
</feature>
<dbReference type="PANTHER" id="PTHR42208">
    <property type="entry name" value="HEAVY METAL TRANSPORTER-RELATED"/>
    <property type="match status" value="1"/>
</dbReference>
<dbReference type="PANTHER" id="PTHR42208:SF1">
    <property type="entry name" value="HEAVY METAL TRANSPORTER"/>
    <property type="match status" value="1"/>
</dbReference>
<dbReference type="InterPro" id="IPR039447">
    <property type="entry name" value="UreH-like_TM_dom"/>
</dbReference>
<reference evidence="3 4" key="1">
    <citation type="submission" date="2019-04" db="EMBL/GenBank/DDBJ databases">
        <title>Pedobacter sp. RP-3-22 sp. nov., isolated from Arctic soil.</title>
        <authorList>
            <person name="Dahal R.H."/>
            <person name="Kim D.-U."/>
        </authorList>
    </citation>
    <scope>NUCLEOTIDE SEQUENCE [LARGE SCALE GENOMIC DNA]</scope>
    <source>
        <strain evidence="3 4">RP-3-22</strain>
    </source>
</reference>
<dbReference type="RefSeq" id="WP_136838391.1">
    <property type="nucleotide sequence ID" value="NZ_SWBR01000001.1"/>
</dbReference>
<evidence type="ECO:0000313" key="4">
    <source>
        <dbReference type="Proteomes" id="UP000309488"/>
    </source>
</evidence>
<name>A0A4U1CT96_9SPHI</name>
<comment type="caution">
    <text evidence="3">The sequence shown here is derived from an EMBL/GenBank/DDBJ whole genome shotgun (WGS) entry which is preliminary data.</text>
</comment>
<evidence type="ECO:0000259" key="2">
    <source>
        <dbReference type="Pfam" id="PF13386"/>
    </source>
</evidence>
<dbReference type="AlphaFoldDB" id="A0A4U1CT96"/>
<feature type="transmembrane region" description="Helical" evidence="1">
    <location>
        <begin position="6"/>
        <end position="31"/>
    </location>
</feature>
<feature type="transmembrane region" description="Helical" evidence="1">
    <location>
        <begin position="193"/>
        <end position="210"/>
    </location>
</feature>